<evidence type="ECO:0000313" key="2">
    <source>
        <dbReference type="Proteomes" id="UP001335648"/>
    </source>
</evidence>
<name>A0AAN8AY86_9TELE</name>
<reference evidence="1 2" key="1">
    <citation type="journal article" date="2023" name="Mol. Biol. Evol.">
        <title>Genomics of Secondarily Temperate Adaptation in the Only Non-Antarctic Icefish.</title>
        <authorList>
            <person name="Rivera-Colon A.G."/>
            <person name="Rayamajhi N."/>
            <person name="Minhas B.F."/>
            <person name="Madrigal G."/>
            <person name="Bilyk K.T."/>
            <person name="Yoon V."/>
            <person name="Hune M."/>
            <person name="Gregory S."/>
            <person name="Cheng C.H.C."/>
            <person name="Catchen J.M."/>
        </authorList>
    </citation>
    <scope>NUCLEOTIDE SEQUENCE [LARGE SCALE GENOMIC DNA]</scope>
    <source>
        <strain evidence="1">JC2023a</strain>
    </source>
</reference>
<gene>
    <name evidence="1" type="ORF">CesoFtcFv8_027392</name>
</gene>
<evidence type="ECO:0000313" key="1">
    <source>
        <dbReference type="EMBL" id="KAK5874844.1"/>
    </source>
</evidence>
<proteinExistence type="predicted"/>
<comment type="caution">
    <text evidence="1">The sequence shown here is derived from an EMBL/GenBank/DDBJ whole genome shotgun (WGS) entry which is preliminary data.</text>
</comment>
<sequence length="95" mass="10455">MSATEHKSKRGPDFIWNDRGESQLLPLAFVSITKQEGDGERTGADSTRAAAIRHLLSSHDHGTFRSHCLSAPEDDPDEHAVEVEPRCELTGAFIN</sequence>
<dbReference type="AlphaFoldDB" id="A0AAN8AY86"/>
<dbReference type="Proteomes" id="UP001335648">
    <property type="component" value="Unassembled WGS sequence"/>
</dbReference>
<organism evidence="1 2">
    <name type="scientific">Champsocephalus esox</name>
    <name type="common">pike icefish</name>
    <dbReference type="NCBI Taxonomy" id="159716"/>
    <lineage>
        <taxon>Eukaryota</taxon>
        <taxon>Metazoa</taxon>
        <taxon>Chordata</taxon>
        <taxon>Craniata</taxon>
        <taxon>Vertebrata</taxon>
        <taxon>Euteleostomi</taxon>
        <taxon>Actinopterygii</taxon>
        <taxon>Neopterygii</taxon>
        <taxon>Teleostei</taxon>
        <taxon>Neoteleostei</taxon>
        <taxon>Acanthomorphata</taxon>
        <taxon>Eupercaria</taxon>
        <taxon>Perciformes</taxon>
        <taxon>Notothenioidei</taxon>
        <taxon>Channichthyidae</taxon>
        <taxon>Champsocephalus</taxon>
    </lineage>
</organism>
<protein>
    <submittedName>
        <fullName evidence="1">Uncharacterized protein</fullName>
    </submittedName>
</protein>
<keyword evidence="2" id="KW-1185">Reference proteome</keyword>
<accession>A0AAN8AY86</accession>
<dbReference type="EMBL" id="JAULUE010002069">
    <property type="protein sequence ID" value="KAK5874844.1"/>
    <property type="molecule type" value="Genomic_DNA"/>
</dbReference>